<evidence type="ECO:0000313" key="2">
    <source>
        <dbReference type="EMBL" id="CAJ50695.1"/>
    </source>
</evidence>
<dbReference type="eggNOG" id="COG0236">
    <property type="taxonomic scope" value="Bacteria"/>
</dbReference>
<accession>Q2KUG5</accession>
<feature type="domain" description="Carrier" evidence="1">
    <location>
        <begin position="10"/>
        <end position="85"/>
    </location>
</feature>
<dbReference type="InterPro" id="IPR009081">
    <property type="entry name" value="PP-bd_ACP"/>
</dbReference>
<dbReference type="STRING" id="360910.BAV3085"/>
<dbReference type="PROSITE" id="PS50075">
    <property type="entry name" value="CARRIER"/>
    <property type="match status" value="1"/>
</dbReference>
<feature type="non-terminal residue" evidence="2">
    <location>
        <position position="1"/>
    </location>
</feature>
<dbReference type="Gene3D" id="1.10.1200.10">
    <property type="entry name" value="ACP-like"/>
    <property type="match status" value="1"/>
</dbReference>
<sequence length="85" mass="9740">VFKDKNMEKMELSEFIDEFLIACDFVDEVSVNADSRLDEIADFDSLAMLGVIIMMETRFSRRITAEKVFELATVGALYAYSQEQV</sequence>
<dbReference type="Proteomes" id="UP000001977">
    <property type="component" value="Chromosome"/>
</dbReference>
<organism evidence="2 3">
    <name type="scientific">Bordetella avium (strain 197N)</name>
    <dbReference type="NCBI Taxonomy" id="360910"/>
    <lineage>
        <taxon>Bacteria</taxon>
        <taxon>Pseudomonadati</taxon>
        <taxon>Pseudomonadota</taxon>
        <taxon>Betaproteobacteria</taxon>
        <taxon>Burkholderiales</taxon>
        <taxon>Alcaligenaceae</taxon>
        <taxon>Bordetella</taxon>
    </lineage>
</organism>
<evidence type="ECO:0000313" key="3">
    <source>
        <dbReference type="Proteomes" id="UP000001977"/>
    </source>
</evidence>
<dbReference type="SUPFAM" id="SSF47336">
    <property type="entry name" value="ACP-like"/>
    <property type="match status" value="1"/>
</dbReference>
<gene>
    <name evidence="2" type="ordered locus">BAV3085</name>
</gene>
<dbReference type="EMBL" id="AM167904">
    <property type="protein sequence ID" value="CAJ50695.1"/>
    <property type="molecule type" value="Genomic_DNA"/>
</dbReference>
<evidence type="ECO:0000259" key="1">
    <source>
        <dbReference type="PROSITE" id="PS50075"/>
    </source>
</evidence>
<reference evidence="2 3" key="1">
    <citation type="journal article" date="2006" name="J. Bacteriol.">
        <title>Comparison of the genome sequence of the poultry pathogen Bordetella avium with those of B. bronchiseptica, B. pertussis, and B. parapertussis reveals extensive diversity in surface structures associated with host interaction.</title>
        <authorList>
            <person name="Sebaihia M."/>
            <person name="Preston A."/>
            <person name="Maskell D.J."/>
            <person name="Kuzmiak H."/>
            <person name="Connell T.D."/>
            <person name="King N.D."/>
            <person name="Orndorff P.E."/>
            <person name="Miyamoto D.M."/>
            <person name="Thomson N.R."/>
            <person name="Harris D."/>
            <person name="Goble A."/>
            <person name="Lord A."/>
            <person name="Murphy L."/>
            <person name="Quail M.A."/>
            <person name="Rutter S."/>
            <person name="Squares R."/>
            <person name="Squares S."/>
            <person name="Woodward J."/>
            <person name="Parkhill J."/>
            <person name="Temple L.M."/>
        </authorList>
    </citation>
    <scope>NUCLEOTIDE SEQUENCE [LARGE SCALE GENOMIC DNA]</scope>
    <source>
        <strain evidence="2 3">197N</strain>
    </source>
</reference>
<dbReference type="AlphaFoldDB" id="Q2KUG5"/>
<keyword evidence="3" id="KW-1185">Reference proteome</keyword>
<dbReference type="Pfam" id="PF00550">
    <property type="entry name" value="PP-binding"/>
    <property type="match status" value="1"/>
</dbReference>
<dbReference type="KEGG" id="bav:BAV3085"/>
<name>Q2KUG5_BORA1</name>
<protein>
    <submittedName>
        <fullName evidence="2">Acyl carrier protein</fullName>
    </submittedName>
</protein>
<proteinExistence type="predicted"/>
<dbReference type="InterPro" id="IPR036736">
    <property type="entry name" value="ACP-like_sf"/>
</dbReference>
<dbReference type="HOGENOM" id="CLU_108696_20_5_4"/>